<comment type="caution">
    <text evidence="1">The sequence shown here is derived from an EMBL/GenBank/DDBJ whole genome shotgun (WGS) entry which is preliminary data.</text>
</comment>
<dbReference type="Proteomes" id="UP001597131">
    <property type="component" value="Unassembled WGS sequence"/>
</dbReference>
<dbReference type="EMBL" id="JBHTLI010000001">
    <property type="protein sequence ID" value="MFD1094780.1"/>
    <property type="molecule type" value="Genomic_DNA"/>
</dbReference>
<dbReference type="RefSeq" id="WP_380742908.1">
    <property type="nucleotide sequence ID" value="NZ_JBHTLI010000001.1"/>
</dbReference>
<protein>
    <submittedName>
        <fullName evidence="1">Thioredoxin family protein</fullName>
    </submittedName>
</protein>
<dbReference type="CDD" id="cd01659">
    <property type="entry name" value="TRX_superfamily"/>
    <property type="match status" value="1"/>
</dbReference>
<evidence type="ECO:0000313" key="2">
    <source>
        <dbReference type="Proteomes" id="UP001597131"/>
    </source>
</evidence>
<organism evidence="1 2">
    <name type="scientific">Salegentibacter chungangensis</name>
    <dbReference type="NCBI Taxonomy" id="1335724"/>
    <lineage>
        <taxon>Bacteria</taxon>
        <taxon>Pseudomonadati</taxon>
        <taxon>Bacteroidota</taxon>
        <taxon>Flavobacteriia</taxon>
        <taxon>Flavobacteriales</taxon>
        <taxon>Flavobacteriaceae</taxon>
        <taxon>Salegentibacter</taxon>
    </lineage>
</organism>
<accession>A0ABW3NP02</accession>
<keyword evidence="2" id="KW-1185">Reference proteome</keyword>
<evidence type="ECO:0000313" key="1">
    <source>
        <dbReference type="EMBL" id="MFD1094780.1"/>
    </source>
</evidence>
<proteinExistence type="predicted"/>
<reference evidence="2" key="1">
    <citation type="journal article" date="2019" name="Int. J. Syst. Evol. Microbiol.">
        <title>The Global Catalogue of Microorganisms (GCM) 10K type strain sequencing project: providing services to taxonomists for standard genome sequencing and annotation.</title>
        <authorList>
            <consortium name="The Broad Institute Genomics Platform"/>
            <consortium name="The Broad Institute Genome Sequencing Center for Infectious Disease"/>
            <person name="Wu L."/>
            <person name="Ma J."/>
        </authorList>
    </citation>
    <scope>NUCLEOTIDE SEQUENCE [LARGE SCALE GENOMIC DNA]</scope>
    <source>
        <strain evidence="2">CCUG 64793</strain>
    </source>
</reference>
<gene>
    <name evidence="1" type="ORF">ACFQ3Q_03375</name>
</gene>
<dbReference type="Pfam" id="PF14595">
    <property type="entry name" value="Thioredoxin_9"/>
    <property type="match status" value="1"/>
</dbReference>
<dbReference type="Gene3D" id="3.40.30.10">
    <property type="entry name" value="Glutaredoxin"/>
    <property type="match status" value="1"/>
</dbReference>
<sequence>MKEQLSQSLENSFSYQEYMDLMEDLVSAESTTGEINKDRVDFTALNHKRSRRLNKKLLLSEAENSIFNELKTKQIWLVITESWCGDAAQTLPVLNKLAEASENIDLKIILRDEHPELMDNFLTNGTRSIPKLIILTPDLEVITTWGPRTSAATKLVTDYKEKFGKIDAEFKAQLQLWYNKDKGSSIINELAEVARKIEEQEVVY</sequence>
<dbReference type="InterPro" id="IPR036249">
    <property type="entry name" value="Thioredoxin-like_sf"/>
</dbReference>
<name>A0ABW3NP02_9FLAO</name>
<dbReference type="SUPFAM" id="SSF52833">
    <property type="entry name" value="Thioredoxin-like"/>
    <property type="match status" value="1"/>
</dbReference>